<organism evidence="3 4">
    <name type="scientific">Aspergillus pseudoustus</name>
    <dbReference type="NCBI Taxonomy" id="1810923"/>
    <lineage>
        <taxon>Eukaryota</taxon>
        <taxon>Fungi</taxon>
        <taxon>Dikarya</taxon>
        <taxon>Ascomycota</taxon>
        <taxon>Pezizomycotina</taxon>
        <taxon>Eurotiomycetes</taxon>
        <taxon>Eurotiomycetidae</taxon>
        <taxon>Eurotiales</taxon>
        <taxon>Aspergillaceae</taxon>
        <taxon>Aspergillus</taxon>
        <taxon>Aspergillus subgen. Nidulantes</taxon>
    </lineage>
</organism>
<reference evidence="3 4" key="1">
    <citation type="submission" date="2024-07" db="EMBL/GenBank/DDBJ databases">
        <title>Section-level genome sequencing and comparative genomics of Aspergillus sections Usti and Cavernicolus.</title>
        <authorList>
            <consortium name="Lawrence Berkeley National Laboratory"/>
            <person name="Nybo J.L."/>
            <person name="Vesth T.C."/>
            <person name="Theobald S."/>
            <person name="Frisvad J.C."/>
            <person name="Larsen T.O."/>
            <person name="Kjaerboelling I."/>
            <person name="Rothschild-Mancinelli K."/>
            <person name="Lyhne E.K."/>
            <person name="Kogle M.E."/>
            <person name="Barry K."/>
            <person name="Clum A."/>
            <person name="Na H."/>
            <person name="Ledsgaard L."/>
            <person name="Lin J."/>
            <person name="Lipzen A."/>
            <person name="Kuo A."/>
            <person name="Riley R."/>
            <person name="Mondo S."/>
            <person name="Labutti K."/>
            <person name="Haridas S."/>
            <person name="Pangalinan J."/>
            <person name="Salamov A.A."/>
            <person name="Simmons B.A."/>
            <person name="Magnuson J.K."/>
            <person name="Chen J."/>
            <person name="Drula E."/>
            <person name="Henrissat B."/>
            <person name="Wiebenga A."/>
            <person name="Lubbers R.J."/>
            <person name="Gomes A.C."/>
            <person name="Makela M.R."/>
            <person name="Stajich J."/>
            <person name="Grigoriev I.V."/>
            <person name="Mortensen U.H."/>
            <person name="De Vries R.P."/>
            <person name="Baker S.E."/>
            <person name="Andersen M.R."/>
        </authorList>
    </citation>
    <scope>NUCLEOTIDE SEQUENCE [LARGE SCALE GENOMIC DNA]</scope>
    <source>
        <strain evidence="3 4">CBS 123904</strain>
    </source>
</reference>
<proteinExistence type="inferred from homology"/>
<dbReference type="InterPro" id="IPR044053">
    <property type="entry name" value="AsaB-like"/>
</dbReference>
<evidence type="ECO:0000256" key="2">
    <source>
        <dbReference type="SAM" id="MobiDB-lite"/>
    </source>
</evidence>
<comment type="caution">
    <text evidence="3">The sequence shown here is derived from an EMBL/GenBank/DDBJ whole genome shotgun (WGS) entry which is preliminary data.</text>
</comment>
<comment type="similarity">
    <text evidence="1">Belongs to the asaB hydroxylase/desaturase family.</text>
</comment>
<dbReference type="NCBIfam" id="NF041278">
    <property type="entry name" value="CmcJ_NvfI_EfuI"/>
    <property type="match status" value="1"/>
</dbReference>
<keyword evidence="4" id="KW-1185">Reference proteome</keyword>
<evidence type="ECO:0000313" key="3">
    <source>
        <dbReference type="EMBL" id="KAL2825543.1"/>
    </source>
</evidence>
<evidence type="ECO:0000313" key="4">
    <source>
        <dbReference type="Proteomes" id="UP001610446"/>
    </source>
</evidence>
<dbReference type="EMBL" id="JBFXLU010000485">
    <property type="protein sequence ID" value="KAL2825543.1"/>
    <property type="molecule type" value="Genomic_DNA"/>
</dbReference>
<sequence length="308" mass="35119">MSPAILPLSAGSIVHNHNHNHDNTKRESRTIQTSLKYWRKPAKRVTGEVVSIDFRKPDAEHLFDELQTLEEDYPVIIRDIRGNGQKNGHFTLQTNGFQYIHDPVPEYDERWDEKRIARFFLPRTEELVRRLLTGTSKVLLYMHRIRCHHTGPRSPAHIVHADFTPSGALQHLKTLISPAELAHIQENANTRILALNIWRPLHTVTRDPLALCDWASINPEEDIIPNRFVFSDGWLEVAKVAYSTRHRWWYCSSQSPDEVVVFKQFDSAEEGGGGGGASVVHSAFVDPESVDGEPRRSLEAGVFVFIPL</sequence>
<dbReference type="PANTHER" id="PTHR34598:SF3">
    <property type="entry name" value="OXIDOREDUCTASE AN1597"/>
    <property type="match status" value="1"/>
</dbReference>
<feature type="region of interest" description="Disordered" evidence="2">
    <location>
        <begin position="1"/>
        <end position="29"/>
    </location>
</feature>
<dbReference type="PANTHER" id="PTHR34598">
    <property type="entry name" value="BLL6449 PROTEIN"/>
    <property type="match status" value="1"/>
</dbReference>
<accession>A0ABR4ICU0</accession>
<dbReference type="Proteomes" id="UP001610446">
    <property type="component" value="Unassembled WGS sequence"/>
</dbReference>
<protein>
    <submittedName>
        <fullName evidence="3">Uncharacterized protein</fullName>
    </submittedName>
</protein>
<evidence type="ECO:0000256" key="1">
    <source>
        <dbReference type="ARBA" id="ARBA00023604"/>
    </source>
</evidence>
<feature type="compositionally biased region" description="Basic and acidic residues" evidence="2">
    <location>
        <begin position="19"/>
        <end position="29"/>
    </location>
</feature>
<name>A0ABR4ICU0_9EURO</name>
<gene>
    <name evidence="3" type="ORF">BJY01DRAFT_262590</name>
</gene>